<dbReference type="GO" id="GO:0005829">
    <property type="term" value="C:cytosol"/>
    <property type="evidence" value="ECO:0007669"/>
    <property type="project" value="TreeGrafter"/>
</dbReference>
<sequence>MKIAAFDIDDTLLFPHGIAEEDIRAIRAWQEAGHLAVAATGKSLSALQSALQPYDLTFDYSVAFTGAGVADRAGDYLFSRTVPVDSLREILVPLLDDPSVAVYAMPLHGPDALLSAEPARFTGTILQDWVRVDLAELDTGDVACLPVWVPNNPSRQRQLRDDILRAHPELAVHIHRTFLDIVPAGVDKATGMREVIAHLGLPREEVTLYTFGDSWNDLALHAIADRSYAFSWSPDEVMDAADEVIEAVAPALRRLT</sequence>
<reference evidence="1 2" key="1">
    <citation type="submission" date="2013-04" db="EMBL/GenBank/DDBJ databases">
        <title>Complete genome sequence of Corynebacterium humireducens DSM 45392(T), isolated from a wastewater-fed microbial fuel cell.</title>
        <authorList>
            <person name="Ruckert C."/>
            <person name="Albersmeier A."/>
            <person name="Kalinowski J."/>
        </authorList>
    </citation>
    <scope>NUCLEOTIDE SEQUENCE [LARGE SCALE GENOMIC DNA]</scope>
    <source>
        <strain evidence="2">MFC-5</strain>
    </source>
</reference>
<dbReference type="GO" id="GO:0000287">
    <property type="term" value="F:magnesium ion binding"/>
    <property type="evidence" value="ECO:0007669"/>
    <property type="project" value="TreeGrafter"/>
</dbReference>
<organism evidence="1 2">
    <name type="scientific">Corynebacterium humireducens NBRC 106098 = DSM 45392</name>
    <dbReference type="NCBI Taxonomy" id="1223515"/>
    <lineage>
        <taxon>Bacteria</taxon>
        <taxon>Bacillati</taxon>
        <taxon>Actinomycetota</taxon>
        <taxon>Actinomycetes</taxon>
        <taxon>Mycobacteriales</taxon>
        <taxon>Corynebacteriaceae</taxon>
        <taxon>Corynebacterium</taxon>
    </lineage>
</organism>
<evidence type="ECO:0000313" key="2">
    <source>
        <dbReference type="Proteomes" id="UP000031524"/>
    </source>
</evidence>
<dbReference type="Pfam" id="PF08282">
    <property type="entry name" value="Hydrolase_3"/>
    <property type="match status" value="1"/>
</dbReference>
<dbReference type="SUPFAM" id="SSF56784">
    <property type="entry name" value="HAD-like"/>
    <property type="match status" value="1"/>
</dbReference>
<dbReference type="PANTHER" id="PTHR10000">
    <property type="entry name" value="PHOSPHOSERINE PHOSPHATASE"/>
    <property type="match status" value="1"/>
</dbReference>
<dbReference type="EMBL" id="CP005286">
    <property type="protein sequence ID" value="AJE32311.1"/>
    <property type="molecule type" value="Genomic_DNA"/>
</dbReference>
<dbReference type="PANTHER" id="PTHR10000:SF8">
    <property type="entry name" value="HAD SUPERFAMILY HYDROLASE-LIKE, TYPE 3"/>
    <property type="match status" value="1"/>
</dbReference>
<dbReference type="InterPro" id="IPR036412">
    <property type="entry name" value="HAD-like_sf"/>
</dbReference>
<dbReference type="InterPro" id="IPR023214">
    <property type="entry name" value="HAD_sf"/>
</dbReference>
<keyword evidence="2" id="KW-1185">Reference proteome</keyword>
<dbReference type="Gene3D" id="3.40.50.1000">
    <property type="entry name" value="HAD superfamily/HAD-like"/>
    <property type="match status" value="1"/>
</dbReference>
<evidence type="ECO:0000313" key="1">
    <source>
        <dbReference type="EMBL" id="AJE32311.1"/>
    </source>
</evidence>
<dbReference type="AlphaFoldDB" id="A0A0B5D0Y1"/>
<dbReference type="HOGENOM" id="CLU_044146_3_2_11"/>
<dbReference type="OrthoDB" id="9806027at2"/>
<dbReference type="Proteomes" id="UP000031524">
    <property type="component" value="Chromosome"/>
</dbReference>
<dbReference type="Gene3D" id="3.30.1240.10">
    <property type="match status" value="1"/>
</dbReference>
<protein>
    <recommendedName>
        <fullName evidence="3">Hydrolase</fullName>
    </recommendedName>
</protein>
<evidence type="ECO:0008006" key="3">
    <source>
        <dbReference type="Google" id="ProtNLM"/>
    </source>
</evidence>
<dbReference type="RefSeq" id="WP_040084967.1">
    <property type="nucleotide sequence ID" value="NZ_BCSU01000004.1"/>
</dbReference>
<accession>A0A0B5D0Y1</accession>
<gene>
    <name evidence="1" type="ORF">B842_02290</name>
</gene>
<proteinExistence type="predicted"/>
<dbReference type="STRING" id="1223515.B842_02290"/>
<name>A0A0B5D0Y1_9CORY</name>
<dbReference type="GO" id="GO:0016791">
    <property type="term" value="F:phosphatase activity"/>
    <property type="evidence" value="ECO:0007669"/>
    <property type="project" value="TreeGrafter"/>
</dbReference>
<dbReference type="KEGG" id="chm:B842_02290"/>